<feature type="compositionally biased region" description="Basic residues" evidence="8">
    <location>
        <begin position="249"/>
        <end position="262"/>
    </location>
</feature>
<dbReference type="PANTHER" id="PTHR33577">
    <property type="entry name" value="STERIGMATOCYSTIN BIOSYNTHESIS PEROXIDASE STCC-RELATED"/>
    <property type="match status" value="1"/>
</dbReference>
<dbReference type="PANTHER" id="PTHR33577:SF7">
    <property type="entry name" value="HEME HALOPEROXIDASE FAMILY PROFILE DOMAIN-CONTAINING PROTEIN"/>
    <property type="match status" value="1"/>
</dbReference>
<dbReference type="AlphaFoldDB" id="A0AAN7CPI3"/>
<evidence type="ECO:0000256" key="3">
    <source>
        <dbReference type="ARBA" id="ARBA00022617"/>
    </source>
</evidence>
<evidence type="ECO:0000256" key="9">
    <source>
        <dbReference type="SAM" id="SignalP"/>
    </source>
</evidence>
<evidence type="ECO:0000256" key="8">
    <source>
        <dbReference type="SAM" id="MobiDB-lite"/>
    </source>
</evidence>
<protein>
    <submittedName>
        <fullName evidence="11">Chloroperoxidase</fullName>
    </submittedName>
</protein>
<keyword evidence="3" id="KW-0349">Heme</keyword>
<keyword evidence="5" id="KW-0560">Oxidoreductase</keyword>
<name>A0AAN7CPI3_9PEZI</name>
<gene>
    <name evidence="11" type="ORF">C7999DRAFT_17241</name>
</gene>
<evidence type="ECO:0000256" key="1">
    <source>
        <dbReference type="ARBA" id="ARBA00001970"/>
    </source>
</evidence>
<dbReference type="InterPro" id="IPR036851">
    <property type="entry name" value="Chloroperoxidase-like_sf"/>
</dbReference>
<keyword evidence="6" id="KW-0408">Iron</keyword>
<keyword evidence="12" id="KW-1185">Reference proteome</keyword>
<evidence type="ECO:0000313" key="11">
    <source>
        <dbReference type="EMBL" id="KAK4244523.1"/>
    </source>
</evidence>
<comment type="caution">
    <text evidence="11">The sequence shown here is derived from an EMBL/GenBank/DDBJ whole genome shotgun (WGS) entry which is preliminary data.</text>
</comment>
<comment type="cofactor">
    <cofactor evidence="1">
        <name>heme b</name>
        <dbReference type="ChEBI" id="CHEBI:60344"/>
    </cofactor>
</comment>
<dbReference type="Pfam" id="PF01328">
    <property type="entry name" value="Peroxidase_2"/>
    <property type="match status" value="1"/>
</dbReference>
<dbReference type="Gene3D" id="1.10.489.10">
    <property type="entry name" value="Chloroperoxidase-like"/>
    <property type="match status" value="1"/>
</dbReference>
<organism evidence="11 12">
    <name type="scientific">Corynascus novoguineensis</name>
    <dbReference type="NCBI Taxonomy" id="1126955"/>
    <lineage>
        <taxon>Eukaryota</taxon>
        <taxon>Fungi</taxon>
        <taxon>Dikarya</taxon>
        <taxon>Ascomycota</taxon>
        <taxon>Pezizomycotina</taxon>
        <taxon>Sordariomycetes</taxon>
        <taxon>Sordariomycetidae</taxon>
        <taxon>Sordariales</taxon>
        <taxon>Chaetomiaceae</taxon>
        <taxon>Corynascus</taxon>
    </lineage>
</organism>
<proteinExistence type="inferred from homology"/>
<dbReference type="GO" id="GO:0004601">
    <property type="term" value="F:peroxidase activity"/>
    <property type="evidence" value="ECO:0007669"/>
    <property type="project" value="UniProtKB-KW"/>
</dbReference>
<dbReference type="SUPFAM" id="SSF47571">
    <property type="entry name" value="Cloroperoxidase"/>
    <property type="match status" value="1"/>
</dbReference>
<keyword evidence="2" id="KW-0575">Peroxidase</keyword>
<dbReference type="InterPro" id="IPR000028">
    <property type="entry name" value="Chloroperoxidase"/>
</dbReference>
<feature type="signal peptide" evidence="9">
    <location>
        <begin position="1"/>
        <end position="17"/>
    </location>
</feature>
<keyword evidence="9" id="KW-0732">Signal</keyword>
<evidence type="ECO:0000259" key="10">
    <source>
        <dbReference type="PROSITE" id="PS51405"/>
    </source>
</evidence>
<comment type="similarity">
    <text evidence="7">Belongs to the chloroperoxidase family.</text>
</comment>
<evidence type="ECO:0000256" key="5">
    <source>
        <dbReference type="ARBA" id="ARBA00023002"/>
    </source>
</evidence>
<evidence type="ECO:0000256" key="2">
    <source>
        <dbReference type="ARBA" id="ARBA00022559"/>
    </source>
</evidence>
<evidence type="ECO:0000256" key="6">
    <source>
        <dbReference type="ARBA" id="ARBA00023004"/>
    </source>
</evidence>
<evidence type="ECO:0000256" key="7">
    <source>
        <dbReference type="ARBA" id="ARBA00025795"/>
    </source>
</evidence>
<dbReference type="Proteomes" id="UP001303647">
    <property type="component" value="Unassembled WGS sequence"/>
</dbReference>
<accession>A0AAN7CPI3</accession>
<dbReference type="EMBL" id="MU857735">
    <property type="protein sequence ID" value="KAK4244523.1"/>
    <property type="molecule type" value="Genomic_DNA"/>
</dbReference>
<feature type="domain" description="Heme haloperoxidase family profile" evidence="10">
    <location>
        <begin position="18"/>
        <end position="233"/>
    </location>
</feature>
<keyword evidence="4" id="KW-0479">Metal-binding</keyword>
<evidence type="ECO:0000313" key="12">
    <source>
        <dbReference type="Proteomes" id="UP001303647"/>
    </source>
</evidence>
<feature type="region of interest" description="Disordered" evidence="8">
    <location>
        <begin position="238"/>
        <end position="262"/>
    </location>
</feature>
<feature type="chain" id="PRO_5042941006" evidence="9">
    <location>
        <begin position="18"/>
        <end position="262"/>
    </location>
</feature>
<dbReference type="PROSITE" id="PS51405">
    <property type="entry name" value="HEME_HALOPEROXIDASE"/>
    <property type="match status" value="1"/>
</dbReference>
<sequence length="262" mass="29565">MRVSILPAFAAISPALAGFDTWSAAGPYEVRGPCPMLNTLTNHGFLPHDGKDITREQTQNALFEALNINKTLASFLFDFALTTNPKKNATTFSLNDLANHNILEHDASLSRTDAFFGNVLQFNQTIFDETKSYWTNEETLDIKDAARARLGRIKASQATNPEYSMSELGDSFTYGESAAYVVVLGDKISGTIKRSWVEWFFEHEQLPQHLGWTRPNVSFEEGDLERYMKEIQDFTKTIEEPGSTPGTQKQRRTPRRPSHFGF</sequence>
<dbReference type="GO" id="GO:0046872">
    <property type="term" value="F:metal ion binding"/>
    <property type="evidence" value="ECO:0007669"/>
    <property type="project" value="UniProtKB-KW"/>
</dbReference>
<evidence type="ECO:0000256" key="4">
    <source>
        <dbReference type="ARBA" id="ARBA00022723"/>
    </source>
</evidence>
<reference evidence="11" key="1">
    <citation type="journal article" date="2023" name="Mol. Phylogenet. Evol.">
        <title>Genome-scale phylogeny and comparative genomics of the fungal order Sordariales.</title>
        <authorList>
            <person name="Hensen N."/>
            <person name="Bonometti L."/>
            <person name="Westerberg I."/>
            <person name="Brannstrom I.O."/>
            <person name="Guillou S."/>
            <person name="Cros-Aarteil S."/>
            <person name="Calhoun S."/>
            <person name="Haridas S."/>
            <person name="Kuo A."/>
            <person name="Mondo S."/>
            <person name="Pangilinan J."/>
            <person name="Riley R."/>
            <person name="LaButti K."/>
            <person name="Andreopoulos B."/>
            <person name="Lipzen A."/>
            <person name="Chen C."/>
            <person name="Yan M."/>
            <person name="Daum C."/>
            <person name="Ng V."/>
            <person name="Clum A."/>
            <person name="Steindorff A."/>
            <person name="Ohm R.A."/>
            <person name="Martin F."/>
            <person name="Silar P."/>
            <person name="Natvig D.O."/>
            <person name="Lalanne C."/>
            <person name="Gautier V."/>
            <person name="Ament-Velasquez S.L."/>
            <person name="Kruys A."/>
            <person name="Hutchinson M.I."/>
            <person name="Powell A.J."/>
            <person name="Barry K."/>
            <person name="Miller A.N."/>
            <person name="Grigoriev I.V."/>
            <person name="Debuchy R."/>
            <person name="Gladieux P."/>
            <person name="Hiltunen Thoren M."/>
            <person name="Johannesson H."/>
        </authorList>
    </citation>
    <scope>NUCLEOTIDE SEQUENCE</scope>
    <source>
        <strain evidence="11">CBS 359.72</strain>
    </source>
</reference>
<reference evidence="11" key="2">
    <citation type="submission" date="2023-05" db="EMBL/GenBank/DDBJ databases">
        <authorList>
            <consortium name="Lawrence Berkeley National Laboratory"/>
            <person name="Steindorff A."/>
            <person name="Hensen N."/>
            <person name="Bonometti L."/>
            <person name="Westerberg I."/>
            <person name="Brannstrom I.O."/>
            <person name="Guillou S."/>
            <person name="Cros-Aarteil S."/>
            <person name="Calhoun S."/>
            <person name="Haridas S."/>
            <person name="Kuo A."/>
            <person name="Mondo S."/>
            <person name="Pangilinan J."/>
            <person name="Riley R."/>
            <person name="Labutti K."/>
            <person name="Andreopoulos B."/>
            <person name="Lipzen A."/>
            <person name="Chen C."/>
            <person name="Yanf M."/>
            <person name="Daum C."/>
            <person name="Ng V."/>
            <person name="Clum A."/>
            <person name="Ohm R."/>
            <person name="Martin F."/>
            <person name="Silar P."/>
            <person name="Natvig D."/>
            <person name="Lalanne C."/>
            <person name="Gautier V."/>
            <person name="Ament-Velasquez S.L."/>
            <person name="Kruys A."/>
            <person name="Hutchinson M.I."/>
            <person name="Powell A.J."/>
            <person name="Barry K."/>
            <person name="Miller A.N."/>
            <person name="Grigoriev I.V."/>
            <person name="Debuchy R."/>
            <person name="Gladieux P."/>
            <person name="Thoren M.H."/>
            <person name="Johannesson H."/>
        </authorList>
    </citation>
    <scope>NUCLEOTIDE SEQUENCE</scope>
    <source>
        <strain evidence="11">CBS 359.72</strain>
    </source>
</reference>